<dbReference type="EnsemblMetazoa" id="PPA41363.1">
    <property type="protein sequence ID" value="PPA41363.1"/>
    <property type="gene ID" value="WBGene00279732"/>
</dbReference>
<organism evidence="1 2">
    <name type="scientific">Pristionchus pacificus</name>
    <name type="common">Parasitic nematode worm</name>
    <dbReference type="NCBI Taxonomy" id="54126"/>
    <lineage>
        <taxon>Eukaryota</taxon>
        <taxon>Metazoa</taxon>
        <taxon>Ecdysozoa</taxon>
        <taxon>Nematoda</taxon>
        <taxon>Chromadorea</taxon>
        <taxon>Rhabditida</taxon>
        <taxon>Rhabditina</taxon>
        <taxon>Diplogasteromorpha</taxon>
        <taxon>Diplogasteroidea</taxon>
        <taxon>Neodiplogasteridae</taxon>
        <taxon>Pristionchus</taxon>
    </lineage>
</organism>
<protein>
    <submittedName>
        <fullName evidence="1">Uncharacterized protein</fullName>
    </submittedName>
</protein>
<name>A0A2A6CNH1_PRIPA</name>
<evidence type="ECO:0000313" key="2">
    <source>
        <dbReference type="Proteomes" id="UP000005239"/>
    </source>
</evidence>
<accession>A0A2A6CNH1</accession>
<evidence type="ECO:0000313" key="1">
    <source>
        <dbReference type="EnsemblMetazoa" id="PPA41363.1"/>
    </source>
</evidence>
<keyword evidence="2" id="KW-1185">Reference proteome</keyword>
<proteinExistence type="predicted"/>
<sequence length="162" mass="18136">MHIPYIDFDRRTFGGTATVAWPLYGGRTTCFWLDYSAISSPPIYGSEETTITVVWNYKIVYNKKLFVVVLANNTPTLPIRYGPEALERRERPDSVYTNLDHSGEELGSLLHGAKRERLPNNSVGCFGPFGRRHPTASRRVDLVSTTPLASGETGEIGKEEDE</sequence>
<reference evidence="2" key="1">
    <citation type="journal article" date="2008" name="Nat. Genet.">
        <title>The Pristionchus pacificus genome provides a unique perspective on nematode lifestyle and parasitism.</title>
        <authorList>
            <person name="Dieterich C."/>
            <person name="Clifton S.W."/>
            <person name="Schuster L.N."/>
            <person name="Chinwalla A."/>
            <person name="Delehaunty K."/>
            <person name="Dinkelacker I."/>
            <person name="Fulton L."/>
            <person name="Fulton R."/>
            <person name="Godfrey J."/>
            <person name="Minx P."/>
            <person name="Mitreva M."/>
            <person name="Roeseler W."/>
            <person name="Tian H."/>
            <person name="Witte H."/>
            <person name="Yang S.P."/>
            <person name="Wilson R.K."/>
            <person name="Sommer R.J."/>
        </authorList>
    </citation>
    <scope>NUCLEOTIDE SEQUENCE [LARGE SCALE GENOMIC DNA]</scope>
    <source>
        <strain evidence="2">PS312</strain>
    </source>
</reference>
<gene>
    <name evidence="1" type="primary">WBGene00279732</name>
</gene>
<accession>A0A8R1YYW8</accession>
<dbReference type="AlphaFoldDB" id="A0A2A6CNH1"/>
<reference evidence="1" key="2">
    <citation type="submission" date="2022-06" db="UniProtKB">
        <authorList>
            <consortium name="EnsemblMetazoa"/>
        </authorList>
    </citation>
    <scope>IDENTIFICATION</scope>
    <source>
        <strain evidence="1">PS312</strain>
    </source>
</reference>
<dbReference type="Proteomes" id="UP000005239">
    <property type="component" value="Unassembled WGS sequence"/>
</dbReference>